<evidence type="ECO:0000256" key="7">
    <source>
        <dbReference type="ARBA" id="ARBA00022963"/>
    </source>
</evidence>
<evidence type="ECO:0000256" key="5">
    <source>
        <dbReference type="ARBA" id="ARBA00022525"/>
    </source>
</evidence>
<dbReference type="PROSITE" id="PS00118">
    <property type="entry name" value="PA2_HIS"/>
    <property type="match status" value="1"/>
</dbReference>
<comment type="similarity">
    <text evidence="4">Belongs to the phospholipase A2 family. Group III subfamily.</text>
</comment>
<dbReference type="PANTHER" id="PTHR12253">
    <property type="entry name" value="RH14732P"/>
    <property type="match status" value="1"/>
</dbReference>
<dbReference type="GeneID" id="106474490"/>
<comment type="catalytic activity">
    <reaction evidence="1">
        <text>a 1,2-diacyl-sn-glycero-3-phosphocholine + H2O = a 1-acyl-sn-glycero-3-phosphocholine + a fatty acid + H(+)</text>
        <dbReference type="Rhea" id="RHEA:15801"/>
        <dbReference type="ChEBI" id="CHEBI:15377"/>
        <dbReference type="ChEBI" id="CHEBI:15378"/>
        <dbReference type="ChEBI" id="CHEBI:28868"/>
        <dbReference type="ChEBI" id="CHEBI:57643"/>
        <dbReference type="ChEBI" id="CHEBI:58168"/>
        <dbReference type="EC" id="3.1.1.4"/>
    </reaction>
</comment>
<organism evidence="12 13">
    <name type="scientific">Limulus polyphemus</name>
    <name type="common">Atlantic horseshoe crab</name>
    <dbReference type="NCBI Taxonomy" id="6850"/>
    <lineage>
        <taxon>Eukaryota</taxon>
        <taxon>Metazoa</taxon>
        <taxon>Ecdysozoa</taxon>
        <taxon>Arthropoda</taxon>
        <taxon>Chelicerata</taxon>
        <taxon>Merostomata</taxon>
        <taxon>Xiphosura</taxon>
        <taxon>Limulidae</taxon>
        <taxon>Limulus</taxon>
    </lineage>
</organism>
<dbReference type="SUPFAM" id="SSF48619">
    <property type="entry name" value="Phospholipase A2, PLA2"/>
    <property type="match status" value="1"/>
</dbReference>
<keyword evidence="10" id="KW-0732">Signal</keyword>
<keyword evidence="8" id="KW-0443">Lipid metabolism</keyword>
<evidence type="ECO:0000256" key="1">
    <source>
        <dbReference type="ARBA" id="ARBA00001604"/>
    </source>
</evidence>
<comment type="cofactor">
    <cofactor evidence="2">
        <name>Ca(2+)</name>
        <dbReference type="ChEBI" id="CHEBI:29108"/>
    </cofactor>
</comment>
<evidence type="ECO:0000256" key="6">
    <source>
        <dbReference type="ARBA" id="ARBA00022837"/>
    </source>
</evidence>
<evidence type="ECO:0000256" key="10">
    <source>
        <dbReference type="SAM" id="SignalP"/>
    </source>
</evidence>
<gene>
    <name evidence="13" type="primary">LOC106474490</name>
</gene>
<dbReference type="Gene3D" id="1.20.90.10">
    <property type="entry name" value="Phospholipase A2 domain"/>
    <property type="match status" value="1"/>
</dbReference>
<protein>
    <submittedName>
        <fullName evidence="13">Phospholipase A2-like</fullName>
    </submittedName>
</protein>
<feature type="chain" id="PRO_5046961333" evidence="10">
    <location>
        <begin position="22"/>
        <end position="262"/>
    </location>
</feature>
<dbReference type="CDD" id="cd04704">
    <property type="entry name" value="PLA2_bee_venom_like"/>
    <property type="match status" value="1"/>
</dbReference>
<reference evidence="13" key="1">
    <citation type="submission" date="2025-08" db="UniProtKB">
        <authorList>
            <consortium name="RefSeq"/>
        </authorList>
    </citation>
    <scope>IDENTIFICATION</scope>
    <source>
        <tissue evidence="13">Muscle</tissue>
    </source>
</reference>
<sequence length="262" mass="30318">MLVKLVLLLVLALGGADVVSSRTYQAYFIEYENQELEAVRPWPRVQLLDVTWSVKGQNYAQGIPEILSCRLIENPDHVLKKLKKKNLHQTVLRITSEKMEYILHHCSDAGQLKTEDFLHRSIIWPGTKWCGPGNISENFDDLGEKRETDICCRDHDTCDDILKAGETKYGLTNDALTTRLNCKCDEDFRVCLMKVNTQTSNAVGEFYFNIAQNKCYKMEHPQTKCLRWGGLLQMSCQEYELDVSKPKIWQFFDAVEYRKPKL</sequence>
<dbReference type="InterPro" id="IPR036444">
    <property type="entry name" value="PLipase_A2_dom_sf"/>
</dbReference>
<dbReference type="InterPro" id="IPR016090">
    <property type="entry name" value="PLA2-like_dom"/>
</dbReference>
<evidence type="ECO:0000256" key="8">
    <source>
        <dbReference type="ARBA" id="ARBA00023098"/>
    </source>
</evidence>
<dbReference type="Proteomes" id="UP000694941">
    <property type="component" value="Unplaced"/>
</dbReference>
<keyword evidence="9" id="KW-0865">Zymogen</keyword>
<comment type="subcellular location">
    <subcellularLocation>
        <location evidence="3">Secreted</location>
    </subcellularLocation>
</comment>
<keyword evidence="5" id="KW-0964">Secreted</keyword>
<evidence type="ECO:0000256" key="9">
    <source>
        <dbReference type="ARBA" id="ARBA00023145"/>
    </source>
</evidence>
<keyword evidence="6" id="KW-0106">Calcium</keyword>
<evidence type="ECO:0000313" key="12">
    <source>
        <dbReference type="Proteomes" id="UP000694941"/>
    </source>
</evidence>
<name>A0ABM1TRK6_LIMPO</name>
<accession>A0ABM1TRK6</accession>
<evidence type="ECO:0000256" key="2">
    <source>
        <dbReference type="ARBA" id="ARBA00001913"/>
    </source>
</evidence>
<keyword evidence="7" id="KW-0442">Lipid degradation</keyword>
<evidence type="ECO:0000256" key="4">
    <source>
        <dbReference type="ARBA" id="ARBA00009659"/>
    </source>
</evidence>
<dbReference type="Pfam" id="PF05826">
    <property type="entry name" value="Phospholip_A2_2"/>
    <property type="match status" value="1"/>
</dbReference>
<dbReference type="RefSeq" id="XP_022258512.1">
    <property type="nucleotide sequence ID" value="XM_022402804.1"/>
</dbReference>
<keyword evidence="12" id="KW-1185">Reference proteome</keyword>
<evidence type="ECO:0000313" key="13">
    <source>
        <dbReference type="RefSeq" id="XP_022258512.1"/>
    </source>
</evidence>
<evidence type="ECO:0000256" key="3">
    <source>
        <dbReference type="ARBA" id="ARBA00004613"/>
    </source>
</evidence>
<dbReference type="InterPro" id="IPR033113">
    <property type="entry name" value="PLA2_histidine"/>
</dbReference>
<proteinExistence type="inferred from homology"/>
<feature type="domain" description="Phospholipase A2-like central" evidence="11">
    <location>
        <begin position="123"/>
        <end position="218"/>
    </location>
</feature>
<feature type="signal peptide" evidence="10">
    <location>
        <begin position="1"/>
        <end position="21"/>
    </location>
</feature>
<evidence type="ECO:0000259" key="11">
    <source>
        <dbReference type="Pfam" id="PF05826"/>
    </source>
</evidence>